<evidence type="ECO:0000313" key="2">
    <source>
        <dbReference type="Proteomes" id="UP000549457"/>
    </source>
</evidence>
<comment type="caution">
    <text evidence="1">The sequence shown here is derived from an EMBL/GenBank/DDBJ whole genome shotgun (WGS) entry which is preliminary data.</text>
</comment>
<evidence type="ECO:0000313" key="1">
    <source>
        <dbReference type="EMBL" id="MBB5222220.1"/>
    </source>
</evidence>
<dbReference type="RefSeq" id="WP_184148696.1">
    <property type="nucleotide sequence ID" value="NZ_JACHFM010000002.1"/>
</dbReference>
<reference evidence="1 2" key="1">
    <citation type="submission" date="2020-08" db="EMBL/GenBank/DDBJ databases">
        <title>Genomic Encyclopedia of Type Strains, Phase IV (KMG-IV): sequencing the most valuable type-strain genomes for metagenomic binning, comparative biology and taxonomic classification.</title>
        <authorList>
            <person name="Goeker M."/>
        </authorList>
    </citation>
    <scope>NUCLEOTIDE SEQUENCE [LARGE SCALE GENOMIC DNA]</scope>
    <source>
        <strain evidence="1 2">DSM 101730</strain>
    </source>
</reference>
<name>A0A840SN84_9RHOB</name>
<gene>
    <name evidence="1" type="ORF">HNP73_002156</name>
</gene>
<dbReference type="AlphaFoldDB" id="A0A840SN84"/>
<organism evidence="1 2">
    <name type="scientific">Amaricoccus macauensis</name>
    <dbReference type="NCBI Taxonomy" id="57001"/>
    <lineage>
        <taxon>Bacteria</taxon>
        <taxon>Pseudomonadati</taxon>
        <taxon>Pseudomonadota</taxon>
        <taxon>Alphaproteobacteria</taxon>
        <taxon>Rhodobacterales</taxon>
        <taxon>Paracoccaceae</taxon>
        <taxon>Amaricoccus</taxon>
    </lineage>
</organism>
<keyword evidence="2" id="KW-1185">Reference proteome</keyword>
<evidence type="ECO:0008006" key="3">
    <source>
        <dbReference type="Google" id="ProtNLM"/>
    </source>
</evidence>
<proteinExistence type="predicted"/>
<protein>
    <recommendedName>
        <fullName evidence="3">Transcriptional regulator</fullName>
    </recommendedName>
</protein>
<dbReference type="EMBL" id="JACHFM010000002">
    <property type="protein sequence ID" value="MBB5222220.1"/>
    <property type="molecule type" value="Genomic_DNA"/>
</dbReference>
<sequence length="68" mass="7410">MTAEELRQAGLRLFGPERGWKARLARALRSEDSSVSRWLSGQIAVPGPVAAAVDCWLRHGPPDERGNG</sequence>
<dbReference type="Proteomes" id="UP000549457">
    <property type="component" value="Unassembled WGS sequence"/>
</dbReference>
<accession>A0A840SN84</accession>